<dbReference type="InterPro" id="IPR032710">
    <property type="entry name" value="NTF2-like_dom_sf"/>
</dbReference>
<dbReference type="GeneID" id="85306713"/>
<gene>
    <name evidence="2" type="ORF">QBC33DRAFT_313977</name>
</gene>
<protein>
    <recommendedName>
        <fullName evidence="4">SnoaL-like domain-containing protein</fullName>
    </recommendedName>
</protein>
<dbReference type="Gene3D" id="3.10.450.50">
    <property type="match status" value="1"/>
</dbReference>
<sequence>MAATTRVYPAVPLPDAPLVPLAPNASLQPPLSRRGYGPGIVIIDPGYDLPALPSAETLDPPPQYKWAEEGYAVVRLAIRADGGKDEDDWDVRAGLGRAIEALRGLDQCDVKDKTALLVYGTTQQYPPGFPEQLTAALAGAPSIVACVAFSSAWRLSSPSRAQLVHEPGRRGPRPAAPGTTTTTTTTTKVYAYPAASSSEFVVPVPGGRDYVPGAASLAHSRSLGFVKGRLGGPLFDLEEIWEEHTRYEFGDRSVEKTMGTMVLEPYVNHVPTLTGGIGRERLTDFYRHHFILNNPDDTALELVSRTVGVDRIVDEFVYSFTHDMEIDWLLPGVPPTGLPVRIPFVAVVNVRGDRLCHEHISWDQATTLRQLGLLPEYLPFPHPVAGREGQILEYRVPAAGVETALKLADERCVGSNGLFVAAGEGVREVGAKGREG</sequence>
<feature type="region of interest" description="Disordered" evidence="1">
    <location>
        <begin position="160"/>
        <end position="183"/>
    </location>
</feature>
<name>A0AAJ0C4V7_9PEZI</name>
<dbReference type="EMBL" id="MU839001">
    <property type="protein sequence ID" value="KAK1770198.1"/>
    <property type="molecule type" value="Genomic_DNA"/>
</dbReference>
<comment type="caution">
    <text evidence="2">The sequence shown here is derived from an EMBL/GenBank/DDBJ whole genome shotgun (WGS) entry which is preliminary data.</text>
</comment>
<dbReference type="PANTHER" id="PTHR38436">
    <property type="entry name" value="POLYKETIDE CYCLASE SNOAL-LIKE DOMAIN"/>
    <property type="match status" value="1"/>
</dbReference>
<accession>A0AAJ0C4V7</accession>
<dbReference type="GO" id="GO:0030638">
    <property type="term" value="P:polyketide metabolic process"/>
    <property type="evidence" value="ECO:0007669"/>
    <property type="project" value="InterPro"/>
</dbReference>
<dbReference type="PANTHER" id="PTHR38436:SF3">
    <property type="entry name" value="CARBOXYMETHYLENEBUTENOLIDASE-RELATED"/>
    <property type="match status" value="1"/>
</dbReference>
<dbReference type="Proteomes" id="UP001244011">
    <property type="component" value="Unassembled WGS sequence"/>
</dbReference>
<evidence type="ECO:0000313" key="2">
    <source>
        <dbReference type="EMBL" id="KAK1770198.1"/>
    </source>
</evidence>
<keyword evidence="3" id="KW-1185">Reference proteome</keyword>
<organism evidence="2 3">
    <name type="scientific">Phialemonium atrogriseum</name>
    <dbReference type="NCBI Taxonomy" id="1093897"/>
    <lineage>
        <taxon>Eukaryota</taxon>
        <taxon>Fungi</taxon>
        <taxon>Dikarya</taxon>
        <taxon>Ascomycota</taxon>
        <taxon>Pezizomycotina</taxon>
        <taxon>Sordariomycetes</taxon>
        <taxon>Sordariomycetidae</taxon>
        <taxon>Cephalothecales</taxon>
        <taxon>Cephalothecaceae</taxon>
        <taxon>Phialemonium</taxon>
    </lineage>
</organism>
<dbReference type="AlphaFoldDB" id="A0AAJ0C4V7"/>
<evidence type="ECO:0000256" key="1">
    <source>
        <dbReference type="SAM" id="MobiDB-lite"/>
    </source>
</evidence>
<proteinExistence type="predicted"/>
<dbReference type="SUPFAM" id="SSF54427">
    <property type="entry name" value="NTF2-like"/>
    <property type="match status" value="1"/>
</dbReference>
<dbReference type="InterPro" id="IPR009959">
    <property type="entry name" value="Cyclase_SnoaL-like"/>
</dbReference>
<evidence type="ECO:0008006" key="4">
    <source>
        <dbReference type="Google" id="ProtNLM"/>
    </source>
</evidence>
<dbReference type="RefSeq" id="XP_060286411.1">
    <property type="nucleotide sequence ID" value="XM_060423526.1"/>
</dbReference>
<evidence type="ECO:0000313" key="3">
    <source>
        <dbReference type="Proteomes" id="UP001244011"/>
    </source>
</evidence>
<reference evidence="2" key="1">
    <citation type="submission" date="2023-06" db="EMBL/GenBank/DDBJ databases">
        <title>Genome-scale phylogeny and comparative genomics of the fungal order Sordariales.</title>
        <authorList>
            <consortium name="Lawrence Berkeley National Laboratory"/>
            <person name="Hensen N."/>
            <person name="Bonometti L."/>
            <person name="Westerberg I."/>
            <person name="Brannstrom I.O."/>
            <person name="Guillou S."/>
            <person name="Cros-Aarteil S."/>
            <person name="Calhoun S."/>
            <person name="Haridas S."/>
            <person name="Kuo A."/>
            <person name="Mondo S."/>
            <person name="Pangilinan J."/>
            <person name="Riley R."/>
            <person name="Labutti K."/>
            <person name="Andreopoulos B."/>
            <person name="Lipzen A."/>
            <person name="Chen C."/>
            <person name="Yanf M."/>
            <person name="Daum C."/>
            <person name="Ng V."/>
            <person name="Clum A."/>
            <person name="Steindorff A."/>
            <person name="Ohm R."/>
            <person name="Martin F."/>
            <person name="Silar P."/>
            <person name="Natvig D."/>
            <person name="Lalanne C."/>
            <person name="Gautier V."/>
            <person name="Ament-Velasquez S.L."/>
            <person name="Kruys A."/>
            <person name="Hutchinson M.I."/>
            <person name="Powell A.J."/>
            <person name="Barry K."/>
            <person name="Miller A.N."/>
            <person name="Grigoriev I.V."/>
            <person name="Debuchy R."/>
            <person name="Gladieux P."/>
            <person name="Thoren M.H."/>
            <person name="Johannesson H."/>
        </authorList>
    </citation>
    <scope>NUCLEOTIDE SEQUENCE</scope>
    <source>
        <strain evidence="2">8032-3</strain>
    </source>
</reference>